<gene>
    <name evidence="1" type="ORF">IT882_12995</name>
</gene>
<evidence type="ECO:0000313" key="1">
    <source>
        <dbReference type="EMBL" id="QPE04109.1"/>
    </source>
</evidence>
<accession>A0A7S8MVM7</accession>
<dbReference type="RefSeq" id="WP_195692200.1">
    <property type="nucleotide sequence ID" value="NZ_CP064760.1"/>
</dbReference>
<sequence>MADPTPKVRRGVIERDGEACVSCGAQGPLTFQHRRASGMGGNPTRPGFADGLAACAICNMRFEGDLQTLALLNGWKVPRGVKDPARVPYYHAATDRWYVITDEGPWRAEIPREVAVAMKLAVYGPDGSYI</sequence>
<keyword evidence="2" id="KW-1185">Reference proteome</keyword>
<dbReference type="EMBL" id="CP064760">
    <property type="protein sequence ID" value="QPE04109.1"/>
    <property type="molecule type" value="Genomic_DNA"/>
</dbReference>
<reference evidence="1 2" key="1">
    <citation type="submission" date="2020-11" db="EMBL/GenBank/DDBJ databases">
        <title>Amino acid is mineralized and recycled by bacteria in oceanic microbiome.</title>
        <authorList>
            <person name="Zheng L.Y."/>
        </authorList>
    </citation>
    <scope>NUCLEOTIDE SEQUENCE [LARGE SCALE GENOMIC DNA]</scope>
    <source>
        <strain evidence="1 2">A32-1</strain>
    </source>
</reference>
<organism evidence="1 2">
    <name type="scientific">Microbacterium schleiferi</name>
    <dbReference type="NCBI Taxonomy" id="69362"/>
    <lineage>
        <taxon>Bacteria</taxon>
        <taxon>Bacillati</taxon>
        <taxon>Actinomycetota</taxon>
        <taxon>Actinomycetes</taxon>
        <taxon>Micrococcales</taxon>
        <taxon>Microbacteriaceae</taxon>
        <taxon>Microbacterium</taxon>
    </lineage>
</organism>
<dbReference type="KEGG" id="msf:IT882_12995"/>
<evidence type="ECO:0008006" key="3">
    <source>
        <dbReference type="Google" id="ProtNLM"/>
    </source>
</evidence>
<protein>
    <recommendedName>
        <fullName evidence="3">HNH endonuclease</fullName>
    </recommendedName>
</protein>
<evidence type="ECO:0000313" key="2">
    <source>
        <dbReference type="Proteomes" id="UP000594480"/>
    </source>
</evidence>
<dbReference type="Proteomes" id="UP000594480">
    <property type="component" value="Chromosome"/>
</dbReference>
<name>A0A7S8MVM7_9MICO</name>
<proteinExistence type="predicted"/>
<dbReference type="AlphaFoldDB" id="A0A7S8MVM7"/>